<sequence>MYSFTYLTNTYHIFFEVYFLFVFLSISLTAALRQLPFFFPTLDKTLFFFLNLLQSYTHKLPDLVRSKILGKGNMDAELYQGDYVKDGGEFFDPTSRKAAKKAGHGAKPAHLRGLSKIIYGENVASLKPNCVHDLSLLNLSEACEDTPAVTSNMQKVPSMSDLSDDSQGKKSFHLNLKIITFTFTPRKVDEFFILFVLSSDNSLP</sequence>
<accession>A0A812C9T8</accession>
<protein>
    <submittedName>
        <fullName evidence="2">Uncharacterized protein</fullName>
    </submittedName>
</protein>
<keyword evidence="1" id="KW-1133">Transmembrane helix</keyword>
<keyword evidence="1" id="KW-0812">Transmembrane</keyword>
<organism evidence="2 3">
    <name type="scientific">Acanthosepion pharaonis</name>
    <name type="common">Pharaoh cuttlefish</name>
    <name type="synonym">Sepia pharaonis</name>
    <dbReference type="NCBI Taxonomy" id="158019"/>
    <lineage>
        <taxon>Eukaryota</taxon>
        <taxon>Metazoa</taxon>
        <taxon>Spiralia</taxon>
        <taxon>Lophotrochozoa</taxon>
        <taxon>Mollusca</taxon>
        <taxon>Cephalopoda</taxon>
        <taxon>Coleoidea</taxon>
        <taxon>Decapodiformes</taxon>
        <taxon>Sepiida</taxon>
        <taxon>Sepiina</taxon>
        <taxon>Sepiidae</taxon>
        <taxon>Acanthosepion</taxon>
    </lineage>
</organism>
<evidence type="ECO:0000313" key="3">
    <source>
        <dbReference type="Proteomes" id="UP000597762"/>
    </source>
</evidence>
<dbReference type="Proteomes" id="UP000597762">
    <property type="component" value="Unassembled WGS sequence"/>
</dbReference>
<dbReference type="EMBL" id="CAHIKZ030001517">
    <property type="protein sequence ID" value="CAE1266809.1"/>
    <property type="molecule type" value="Genomic_DNA"/>
</dbReference>
<comment type="caution">
    <text evidence="2">The sequence shown here is derived from an EMBL/GenBank/DDBJ whole genome shotgun (WGS) entry which is preliminary data.</text>
</comment>
<proteinExistence type="predicted"/>
<gene>
    <name evidence="2" type="ORF">SPHA_35337</name>
</gene>
<reference evidence="2" key="1">
    <citation type="submission" date="2021-01" db="EMBL/GenBank/DDBJ databases">
        <authorList>
            <person name="Li R."/>
            <person name="Bekaert M."/>
        </authorList>
    </citation>
    <scope>NUCLEOTIDE SEQUENCE</scope>
    <source>
        <strain evidence="2">Farmed</strain>
    </source>
</reference>
<evidence type="ECO:0000313" key="2">
    <source>
        <dbReference type="EMBL" id="CAE1266809.1"/>
    </source>
</evidence>
<keyword evidence="1" id="KW-0472">Membrane</keyword>
<keyword evidence="3" id="KW-1185">Reference proteome</keyword>
<evidence type="ECO:0000256" key="1">
    <source>
        <dbReference type="SAM" id="Phobius"/>
    </source>
</evidence>
<feature type="transmembrane region" description="Helical" evidence="1">
    <location>
        <begin position="12"/>
        <end position="32"/>
    </location>
</feature>
<name>A0A812C9T8_ACAPH</name>
<dbReference type="AlphaFoldDB" id="A0A812C9T8"/>